<dbReference type="EMBL" id="SNRY01011175">
    <property type="protein sequence ID" value="KAA6304851.1"/>
    <property type="molecule type" value="Genomic_DNA"/>
</dbReference>
<evidence type="ECO:0000256" key="6">
    <source>
        <dbReference type="ARBA" id="ARBA00023295"/>
    </source>
</evidence>
<gene>
    <name evidence="8" type="ORF">EZS27_043498</name>
</gene>
<evidence type="ECO:0000259" key="7">
    <source>
        <dbReference type="Pfam" id="PF01915"/>
    </source>
</evidence>
<name>A0A5J4P825_9ZZZZ</name>
<dbReference type="EC" id="3.2.1.21" evidence="3"/>
<feature type="non-terminal residue" evidence="8">
    <location>
        <position position="1"/>
    </location>
</feature>
<dbReference type="InterPro" id="IPR017853">
    <property type="entry name" value="GH"/>
</dbReference>
<feature type="domain" description="Glycoside hydrolase family 3 C-terminal" evidence="7">
    <location>
        <begin position="104"/>
        <end position="161"/>
    </location>
</feature>
<keyword evidence="5 8" id="KW-0378">Hydrolase</keyword>
<dbReference type="AlphaFoldDB" id="A0A5J4P825"/>
<evidence type="ECO:0000256" key="2">
    <source>
        <dbReference type="ARBA" id="ARBA00005336"/>
    </source>
</evidence>
<sequence>WMDIEHIYDVHATAENIKEAFYQSIVAGMDMHMHGIYWNEMVVELVKEGRISESRINESVRRILDIKFRLGLFEQPFADEQESMRIRLNDEHRATALEAARNGIVLLKNDGLLPLDASKYKKILVTGINADDMNILGDWSAIQKEENVITILEGLRQMAPDTKFDFVDQGWDPRNMDPKKVAEA</sequence>
<keyword evidence="4" id="KW-0732">Signal</keyword>
<dbReference type="SUPFAM" id="SSF52279">
    <property type="entry name" value="Beta-D-glucan exohydrolase, C-terminal domain"/>
    <property type="match status" value="1"/>
</dbReference>
<dbReference type="Gene3D" id="3.40.50.1700">
    <property type="entry name" value="Glycoside hydrolase family 3 C-terminal domain"/>
    <property type="match status" value="1"/>
</dbReference>
<organism evidence="8">
    <name type="scientific">termite gut metagenome</name>
    <dbReference type="NCBI Taxonomy" id="433724"/>
    <lineage>
        <taxon>unclassified sequences</taxon>
        <taxon>metagenomes</taxon>
        <taxon>organismal metagenomes</taxon>
    </lineage>
</organism>
<evidence type="ECO:0000256" key="3">
    <source>
        <dbReference type="ARBA" id="ARBA00012744"/>
    </source>
</evidence>
<dbReference type="InterPro" id="IPR036962">
    <property type="entry name" value="Glyco_hydro_3_N_sf"/>
</dbReference>
<dbReference type="PANTHER" id="PTHR30620">
    <property type="entry name" value="PERIPLASMIC BETA-GLUCOSIDASE-RELATED"/>
    <property type="match status" value="1"/>
</dbReference>
<comment type="caution">
    <text evidence="8">The sequence shown here is derived from an EMBL/GenBank/DDBJ whole genome shotgun (WGS) entry which is preliminary data.</text>
</comment>
<dbReference type="InterPro" id="IPR051915">
    <property type="entry name" value="Cellulose_Degrad_GH3"/>
</dbReference>
<dbReference type="SUPFAM" id="SSF51445">
    <property type="entry name" value="(Trans)glycosidases"/>
    <property type="match status" value="1"/>
</dbReference>
<dbReference type="GO" id="GO:0009251">
    <property type="term" value="P:glucan catabolic process"/>
    <property type="evidence" value="ECO:0007669"/>
    <property type="project" value="TreeGrafter"/>
</dbReference>
<keyword evidence="6 8" id="KW-0326">Glycosidase</keyword>
<feature type="non-terminal residue" evidence="8">
    <location>
        <position position="184"/>
    </location>
</feature>
<evidence type="ECO:0000313" key="8">
    <source>
        <dbReference type="EMBL" id="KAA6304851.1"/>
    </source>
</evidence>
<dbReference type="GO" id="GO:0008422">
    <property type="term" value="F:beta-glucosidase activity"/>
    <property type="evidence" value="ECO:0007669"/>
    <property type="project" value="UniProtKB-EC"/>
</dbReference>
<evidence type="ECO:0000256" key="5">
    <source>
        <dbReference type="ARBA" id="ARBA00022801"/>
    </source>
</evidence>
<dbReference type="PANTHER" id="PTHR30620:SF16">
    <property type="entry name" value="LYSOSOMAL BETA GLUCOSIDASE"/>
    <property type="match status" value="1"/>
</dbReference>
<proteinExistence type="inferred from homology"/>
<dbReference type="InterPro" id="IPR036881">
    <property type="entry name" value="Glyco_hydro_3_C_sf"/>
</dbReference>
<dbReference type="InterPro" id="IPR002772">
    <property type="entry name" value="Glyco_hydro_3_C"/>
</dbReference>
<protein>
    <recommendedName>
        <fullName evidence="3">beta-glucosidase</fullName>
        <ecNumber evidence="3">3.2.1.21</ecNumber>
    </recommendedName>
</protein>
<dbReference type="Gene3D" id="3.20.20.300">
    <property type="entry name" value="Glycoside hydrolase, family 3, N-terminal domain"/>
    <property type="match status" value="1"/>
</dbReference>
<comment type="similarity">
    <text evidence="2">Belongs to the glycosyl hydrolase 3 family.</text>
</comment>
<evidence type="ECO:0000256" key="4">
    <source>
        <dbReference type="ARBA" id="ARBA00022729"/>
    </source>
</evidence>
<comment type="catalytic activity">
    <reaction evidence="1">
        <text>Hydrolysis of terminal, non-reducing beta-D-glucosyl residues with release of beta-D-glucose.</text>
        <dbReference type="EC" id="3.2.1.21"/>
    </reaction>
</comment>
<accession>A0A5J4P825</accession>
<dbReference type="Pfam" id="PF01915">
    <property type="entry name" value="Glyco_hydro_3_C"/>
    <property type="match status" value="1"/>
</dbReference>
<evidence type="ECO:0000256" key="1">
    <source>
        <dbReference type="ARBA" id="ARBA00000448"/>
    </source>
</evidence>
<reference evidence="8" key="1">
    <citation type="submission" date="2019-03" db="EMBL/GenBank/DDBJ databases">
        <title>Single cell metagenomics reveals metabolic interactions within the superorganism composed of flagellate Streblomastix strix and complex community of Bacteroidetes bacteria on its surface.</title>
        <authorList>
            <person name="Treitli S.C."/>
            <person name="Kolisko M."/>
            <person name="Husnik F."/>
            <person name="Keeling P."/>
            <person name="Hampl V."/>
        </authorList>
    </citation>
    <scope>NUCLEOTIDE SEQUENCE</scope>
    <source>
        <strain evidence="8">STM</strain>
    </source>
</reference>